<dbReference type="Pfam" id="PF16064">
    <property type="entry name" value="DUF4806"/>
    <property type="match status" value="1"/>
</dbReference>
<dbReference type="PANTHER" id="PTHR33053">
    <property type="entry name" value="PROTEIN, PUTATIVE-RELATED"/>
    <property type="match status" value="1"/>
</dbReference>
<gene>
    <name evidence="3" type="ORF">KUF71_016363</name>
</gene>
<evidence type="ECO:0000256" key="1">
    <source>
        <dbReference type="SAM" id="MobiDB-lite"/>
    </source>
</evidence>
<keyword evidence="4" id="KW-1185">Reference proteome</keyword>
<dbReference type="Proteomes" id="UP001219518">
    <property type="component" value="Unassembled WGS sequence"/>
</dbReference>
<feature type="compositionally biased region" description="Low complexity" evidence="1">
    <location>
        <begin position="889"/>
        <end position="901"/>
    </location>
</feature>
<evidence type="ECO:0000313" key="4">
    <source>
        <dbReference type="Proteomes" id="UP001219518"/>
    </source>
</evidence>
<organism evidence="3 4">
    <name type="scientific">Frankliniella fusca</name>
    <dbReference type="NCBI Taxonomy" id="407009"/>
    <lineage>
        <taxon>Eukaryota</taxon>
        <taxon>Metazoa</taxon>
        <taxon>Ecdysozoa</taxon>
        <taxon>Arthropoda</taxon>
        <taxon>Hexapoda</taxon>
        <taxon>Insecta</taxon>
        <taxon>Pterygota</taxon>
        <taxon>Neoptera</taxon>
        <taxon>Paraneoptera</taxon>
        <taxon>Thysanoptera</taxon>
        <taxon>Terebrantia</taxon>
        <taxon>Thripoidea</taxon>
        <taxon>Thripidae</taxon>
        <taxon>Frankliniella</taxon>
    </lineage>
</organism>
<sequence length="1160" mass="131383">MILGYRGAIPPRLSPRRSLSKTEAKCVPVTYSDCNLLIRCPLIVVMVKEGTKKRPAADRDEHREHHMKVQKLTERDLQCLDKIYEDDESVDKSEEIVCDISDGSFDGILNECAGGSFYESKASEFDHEVGPIIVNASDEQGESSNFFEQSLNDFHDQDPRAKGAALNEKLRDFVVEHNVSHSVINGILKIFKPYHEFLPTDARTLLKTTRDISPIEKMGIGEFIYLGVRESLTKFLLIRLSLLQSSTIHLNVSIDGDSPFKSSKDQLWPILVKVDELPRSKPVLVAAWFGAGHPPVEQYLKKFIHELVSDVLINGICIKNKIFKVNLKNFICDAPATAMLKMTKYHSGFYGCGKCEVKGEKVGGCLVFTEIDKKLRTDFDFRNQVQIDHHKGTSPLCALPINLIDNFPLDYLHLILIGSLKRYLEVLIFGYVFDDGKPKYDIINGRVKKKQKRRKGKLSQKDITAINSAIQALKKFCPLEFSRICRILSDCGLWKATEYRQFLLYIGVVVLKGVIPKEHYELFLQLHAAIRILCSEDLCLKLGRVAEDLLKSFVKKSPKLCGENFPVYCIHNLVHVYQDVLKQGRPLDSFSAFPFESYHGILKNLLRGRARPLAQLYKRIQEKENKIDLNEEMSCAPTYSGIHEDGPNCALKGSQFKELTIGSFKFSTKHSKDSYAVLRNNSVVKILNIIKCENKLFVVGKYFSKCQDLYVKPIKSSMLGIQVVSGLSQLILSWPVDHIKTKAYLVLSFCIPPKGIIHDIYNDQYYTTIFNLFKKYCLENSLDAQFAVVEFPEEKEDGSAPMSVVPMSWIHAKGKRTFWPSKPRLTDSELESIVKAQRVPDKADGHWLTTNCKIMCTSRTYKGAEKRMARLQKETVVSSSQEDEHERNNSNVSNRNESSCNTINTSGASFLNNSVNSEDNESSSDDEPLVKRRKLNNLATPAHVSLNASKLPTKPKTDSKTPHRSGIKSGRDVLPLKTSTPHKADNFEGLVMRKLNEIYSVVEQILAQGNKRGRNVLTGNTVTNLEIPTSLIETVLALDVELGDPVKKKNMVNYLCQFGGKTSSDFLYRVMEKLFNDELCAKMNWTGLHREQAFKDCKHIVSTIHVATRSLFDGTTEAAVEKWLKLWFNKYKDRLFPRAHIKNQNAPQNADEGNTENVHD</sequence>
<reference evidence="3" key="2">
    <citation type="journal article" date="2023" name="BMC Genomics">
        <title>Pest status, molecular evolution, and epigenetic factors derived from the genome assembly of Frankliniella fusca, a thysanopteran phytovirus vector.</title>
        <authorList>
            <person name="Catto M.A."/>
            <person name="Labadie P.E."/>
            <person name="Jacobson A.L."/>
            <person name="Kennedy G.G."/>
            <person name="Srinivasan R."/>
            <person name="Hunt B.G."/>
        </authorList>
    </citation>
    <scope>NUCLEOTIDE SEQUENCE</scope>
    <source>
        <strain evidence="3">PL_HMW_Pooled</strain>
    </source>
</reference>
<protein>
    <submittedName>
        <fullName evidence="3">3-isopropylmalate dehydratase large subunit</fullName>
    </submittedName>
</protein>
<reference evidence="3" key="1">
    <citation type="submission" date="2021-07" db="EMBL/GenBank/DDBJ databases">
        <authorList>
            <person name="Catto M.A."/>
            <person name="Jacobson A."/>
            <person name="Kennedy G."/>
            <person name="Labadie P."/>
            <person name="Hunt B.G."/>
            <person name="Srinivasan R."/>
        </authorList>
    </citation>
    <scope>NUCLEOTIDE SEQUENCE</scope>
    <source>
        <strain evidence="3">PL_HMW_Pooled</strain>
        <tissue evidence="3">Head</tissue>
    </source>
</reference>
<dbReference type="EMBL" id="JAHWGI010001441">
    <property type="protein sequence ID" value="KAK3932898.1"/>
    <property type="molecule type" value="Genomic_DNA"/>
</dbReference>
<proteinExistence type="predicted"/>
<dbReference type="InterPro" id="IPR032071">
    <property type="entry name" value="DUF4806"/>
</dbReference>
<comment type="caution">
    <text evidence="3">The sequence shown here is derived from an EMBL/GenBank/DDBJ whole genome shotgun (WGS) entry which is preliminary data.</text>
</comment>
<name>A0AAE1LUT4_9NEOP</name>
<dbReference type="AlphaFoldDB" id="A0AAE1LUT4"/>
<feature type="domain" description="DUF4806" evidence="2">
    <location>
        <begin position="1022"/>
        <end position="1104"/>
    </location>
</feature>
<evidence type="ECO:0000259" key="2">
    <source>
        <dbReference type="Pfam" id="PF16064"/>
    </source>
</evidence>
<feature type="compositionally biased region" description="Acidic residues" evidence="1">
    <location>
        <begin position="918"/>
        <end position="927"/>
    </location>
</feature>
<accession>A0AAE1LUT4</accession>
<evidence type="ECO:0000313" key="3">
    <source>
        <dbReference type="EMBL" id="KAK3932898.1"/>
    </source>
</evidence>
<feature type="region of interest" description="Disordered" evidence="1">
    <location>
        <begin position="872"/>
        <end position="980"/>
    </location>
</feature>
<feature type="compositionally biased region" description="Polar residues" evidence="1">
    <location>
        <begin position="902"/>
        <end position="911"/>
    </location>
</feature>